<dbReference type="GO" id="GO:0008541">
    <property type="term" value="C:proteasome regulatory particle, lid subcomplex"/>
    <property type="evidence" value="ECO:0007669"/>
    <property type="project" value="UniProtKB-UniRule"/>
</dbReference>
<dbReference type="GO" id="GO:0006406">
    <property type="term" value="P:mRNA export from nucleus"/>
    <property type="evidence" value="ECO:0007669"/>
    <property type="project" value="UniProtKB-UniRule"/>
</dbReference>
<dbReference type="Proteomes" id="UP000268350">
    <property type="component" value="Unassembled WGS sequence"/>
</dbReference>
<dbReference type="GO" id="GO:0005634">
    <property type="term" value="C:nucleus"/>
    <property type="evidence" value="ECO:0007669"/>
    <property type="project" value="UniProtKB-SubCell"/>
</dbReference>
<sequence>MSAPDKEKEKEKEENTNKGEDLGLLEEDDEFEEFPAEDFRVGDDEEELNVWEDNWDDDNVEDDFSQQLKAHLESKKMET</sequence>
<dbReference type="PANTHER" id="PTHR16771">
    <property type="entry name" value="26 PROTEASOME COMPLEX SUBUNIT DSS1"/>
    <property type="match status" value="1"/>
</dbReference>
<dbReference type="GO" id="GO:0000724">
    <property type="term" value="P:double-strand break repair via homologous recombination"/>
    <property type="evidence" value="ECO:0007669"/>
    <property type="project" value="TreeGrafter"/>
</dbReference>
<keyword evidence="2" id="KW-0647">Proteasome</keyword>
<comment type="subcellular location">
    <subcellularLocation>
        <location evidence="2">Nucleus</location>
    </subcellularLocation>
</comment>
<dbReference type="Pfam" id="PF05160">
    <property type="entry name" value="DSS1_SEM1"/>
    <property type="match status" value="1"/>
</dbReference>
<organism evidence="4 5">
    <name type="scientific">Drosophila guanche</name>
    <name type="common">Fruit fly</name>
    <dbReference type="NCBI Taxonomy" id="7266"/>
    <lineage>
        <taxon>Eukaryota</taxon>
        <taxon>Metazoa</taxon>
        <taxon>Ecdysozoa</taxon>
        <taxon>Arthropoda</taxon>
        <taxon>Hexapoda</taxon>
        <taxon>Insecta</taxon>
        <taxon>Pterygota</taxon>
        <taxon>Neoptera</taxon>
        <taxon>Endopterygota</taxon>
        <taxon>Diptera</taxon>
        <taxon>Brachycera</taxon>
        <taxon>Muscomorpha</taxon>
        <taxon>Ephydroidea</taxon>
        <taxon>Drosophilidae</taxon>
        <taxon>Drosophila</taxon>
        <taxon>Sophophora</taxon>
    </lineage>
</organism>
<proteinExistence type="inferred from homology"/>
<feature type="region of interest" description="Disordered" evidence="3">
    <location>
        <begin position="1"/>
        <end position="44"/>
    </location>
</feature>
<dbReference type="SMART" id="SM01385">
    <property type="entry name" value="DSS1_SEM1"/>
    <property type="match status" value="1"/>
</dbReference>
<feature type="compositionally biased region" description="Acidic residues" evidence="3">
    <location>
        <begin position="23"/>
        <end position="36"/>
    </location>
</feature>
<comment type="similarity">
    <text evidence="1 2">Belongs to the DSS1/SEM1 family.</text>
</comment>
<feature type="compositionally biased region" description="Basic and acidic residues" evidence="3">
    <location>
        <begin position="1"/>
        <end position="21"/>
    </location>
</feature>
<name>A0A3B0JGE5_DROGU</name>
<accession>A0A3B0JGE5</accession>
<evidence type="ECO:0000256" key="3">
    <source>
        <dbReference type="SAM" id="MobiDB-lite"/>
    </source>
</evidence>
<evidence type="ECO:0000256" key="1">
    <source>
        <dbReference type="ARBA" id="ARBA00034491"/>
    </source>
</evidence>
<keyword evidence="5" id="KW-1185">Reference proteome</keyword>
<dbReference type="EMBL" id="OUUW01000006">
    <property type="protein sequence ID" value="SPP81464.1"/>
    <property type="molecule type" value="Genomic_DNA"/>
</dbReference>
<evidence type="ECO:0000256" key="2">
    <source>
        <dbReference type="RuleBase" id="RU369057"/>
    </source>
</evidence>
<dbReference type="PANTHER" id="PTHR16771:SF0">
    <property type="entry name" value="26S PROTEASOME COMPLEX SUBUNIT SEM1"/>
    <property type="match status" value="1"/>
</dbReference>
<dbReference type="InterPro" id="IPR007834">
    <property type="entry name" value="DSS1_SEM1"/>
</dbReference>
<gene>
    <name evidence="4" type="ORF">DGUA_6G013092</name>
</gene>
<comment type="function">
    <text evidence="2">Component of the 26S proteasome, a multiprotein complex involved in the ATP-dependent degradation of ubiquitinated proteins.</text>
</comment>
<evidence type="ECO:0000313" key="4">
    <source>
        <dbReference type="EMBL" id="SPP81464.1"/>
    </source>
</evidence>
<evidence type="ECO:0000313" key="5">
    <source>
        <dbReference type="Proteomes" id="UP000268350"/>
    </source>
</evidence>
<protein>
    <recommendedName>
        <fullName evidence="2">26S proteasome complex subunit SEM1</fullName>
    </recommendedName>
</protein>
<dbReference type="AlphaFoldDB" id="A0A3B0JGE5"/>
<dbReference type="OMA" id="TLWENNW"/>
<dbReference type="GO" id="GO:0043248">
    <property type="term" value="P:proteasome assembly"/>
    <property type="evidence" value="ECO:0007669"/>
    <property type="project" value="UniProtKB-UniRule"/>
</dbReference>
<keyword evidence="2" id="KW-0539">Nucleus</keyword>
<reference evidence="5" key="1">
    <citation type="submission" date="2018-01" db="EMBL/GenBank/DDBJ databases">
        <authorList>
            <person name="Alioto T."/>
            <person name="Alioto T."/>
        </authorList>
    </citation>
    <scope>NUCLEOTIDE SEQUENCE [LARGE SCALE GENOMIC DNA]</scope>
</reference>
<dbReference type="STRING" id="7266.A0A3B0JGE5"/>